<dbReference type="Gene3D" id="1.10.510.10">
    <property type="entry name" value="Transferase(Phosphotransferase) domain 1"/>
    <property type="match status" value="1"/>
</dbReference>
<reference evidence="1" key="1">
    <citation type="submission" date="2023-06" db="EMBL/GenBank/DDBJ databases">
        <title>Conoideocrella luteorostrata (Hypocreales: Clavicipitaceae), a potential biocontrol fungus for elongate hemlock scale in United States Christmas tree production areas.</title>
        <authorList>
            <person name="Barrett H."/>
            <person name="Lovett B."/>
            <person name="Macias A.M."/>
            <person name="Stajich J.E."/>
            <person name="Kasson M.T."/>
        </authorList>
    </citation>
    <scope>NUCLEOTIDE SEQUENCE</scope>
    <source>
        <strain evidence="1">ARSEF 14590</strain>
    </source>
</reference>
<dbReference type="Proteomes" id="UP001251528">
    <property type="component" value="Unassembled WGS sequence"/>
</dbReference>
<accession>A0AAJ0CT07</accession>
<name>A0AAJ0CT07_9HYPO</name>
<organism evidence="1 2">
    <name type="scientific">Conoideocrella luteorostrata</name>
    <dbReference type="NCBI Taxonomy" id="1105319"/>
    <lineage>
        <taxon>Eukaryota</taxon>
        <taxon>Fungi</taxon>
        <taxon>Dikarya</taxon>
        <taxon>Ascomycota</taxon>
        <taxon>Pezizomycotina</taxon>
        <taxon>Sordariomycetes</taxon>
        <taxon>Hypocreomycetidae</taxon>
        <taxon>Hypocreales</taxon>
        <taxon>Clavicipitaceae</taxon>
        <taxon>Conoideocrella</taxon>
    </lineage>
</organism>
<dbReference type="EMBL" id="JASWJB010000101">
    <property type="protein sequence ID" value="KAK2598050.1"/>
    <property type="molecule type" value="Genomic_DNA"/>
</dbReference>
<comment type="caution">
    <text evidence="1">The sequence shown here is derived from an EMBL/GenBank/DDBJ whole genome shotgun (WGS) entry which is preliminary data.</text>
</comment>
<keyword evidence="2" id="KW-1185">Reference proteome</keyword>
<dbReference type="SUPFAM" id="SSF56112">
    <property type="entry name" value="Protein kinase-like (PK-like)"/>
    <property type="match status" value="1"/>
</dbReference>
<proteinExistence type="predicted"/>
<evidence type="ECO:0008006" key="3">
    <source>
        <dbReference type="Google" id="ProtNLM"/>
    </source>
</evidence>
<evidence type="ECO:0000313" key="1">
    <source>
        <dbReference type="EMBL" id="KAK2598050.1"/>
    </source>
</evidence>
<dbReference type="InterPro" id="IPR011009">
    <property type="entry name" value="Kinase-like_dom_sf"/>
</dbReference>
<dbReference type="AlphaFoldDB" id="A0AAJ0CT07"/>
<evidence type="ECO:0000313" key="2">
    <source>
        <dbReference type="Proteomes" id="UP001251528"/>
    </source>
</evidence>
<sequence length="242" mass="27737">MLVAKIYDPLREAAAYEELGAAAVDGLLVPKYHGSWSFNLALPCSQGPRPVRMILMEWVSGSSLQSLINSQQQLKRFSPQQRLLILARAMEVECRVSFCGVRHGDFAPRDILLEDAEMNPRALLVDFDHSAVFSRRGCRYKRQNTTRPISPRYRYCGPCPNELLRWVPEPHRSRPACFKGWLKNQLEHSSEFAYRKEGNIKLLDYDEPVEIVQPHPDDGIVPSIESVVVDKFRHQSYLTTLL</sequence>
<protein>
    <recommendedName>
        <fullName evidence="3">Protein kinase domain-containing protein</fullName>
    </recommendedName>
</protein>
<gene>
    <name evidence="1" type="ORF">QQS21_005827</name>
</gene>